<gene>
    <name evidence="4" type="ORF">E7201_00290</name>
</gene>
<evidence type="ECO:0000313" key="4">
    <source>
        <dbReference type="EMBL" id="MBE6091609.1"/>
    </source>
</evidence>
<dbReference type="AlphaFoldDB" id="A0A927WQF9"/>
<sequence length="312" mass="36331">MEKPEISVLMLTHNRETLVPRMIESVLRQSFEDFEFLIFDTASIDRSGEICEEYAQKDSRIKVWHIANNSIGASRNIAVGNAAGRYLTFVDDDDMVTDDFLDFLHGLIKESNADISICGAYRNTNGKIEPHGMWEEKCLWTPQQALEELLLRRRNFQRMPTKLIKADLYQTIPFKEDCKFEDIWVCYRFMAAAKKIAAHGLPKYGVFRDTGNNSSFVLTDAWTPERLDEYLRAYGERTAYISERFPELSNLCRYSEWSFWLSLCEKITEGGLTDCQDYLDSMLERLRGDKSELENSPWLNENDTSRMRNLLN</sequence>
<feature type="domain" description="Glycosyltransferase 2-like" evidence="3">
    <location>
        <begin position="7"/>
        <end position="142"/>
    </location>
</feature>
<keyword evidence="2" id="KW-0808">Transferase</keyword>
<reference evidence="4" key="1">
    <citation type="submission" date="2019-04" db="EMBL/GenBank/DDBJ databases">
        <title>Evolution of Biomass-Degrading Anaerobic Consortia Revealed by Metagenomics.</title>
        <authorList>
            <person name="Peng X."/>
        </authorList>
    </citation>
    <scope>NUCLEOTIDE SEQUENCE</scope>
    <source>
        <strain evidence="4">SIG240</strain>
    </source>
</reference>
<accession>A0A927WQF9</accession>
<evidence type="ECO:0000256" key="2">
    <source>
        <dbReference type="ARBA" id="ARBA00022679"/>
    </source>
</evidence>
<name>A0A927WQF9_SELRU</name>
<dbReference type="GO" id="GO:0016757">
    <property type="term" value="F:glycosyltransferase activity"/>
    <property type="evidence" value="ECO:0007669"/>
    <property type="project" value="UniProtKB-KW"/>
</dbReference>
<dbReference type="PANTHER" id="PTHR22916:SF51">
    <property type="entry name" value="GLYCOSYLTRANSFERASE EPSH-RELATED"/>
    <property type="match status" value="1"/>
</dbReference>
<protein>
    <submittedName>
        <fullName evidence="4">Glycosyltransferase family 2 protein</fullName>
    </submittedName>
</protein>
<dbReference type="InterPro" id="IPR029044">
    <property type="entry name" value="Nucleotide-diphossugar_trans"/>
</dbReference>
<keyword evidence="1" id="KW-0328">Glycosyltransferase</keyword>
<comment type="caution">
    <text evidence="4">The sequence shown here is derived from an EMBL/GenBank/DDBJ whole genome shotgun (WGS) entry which is preliminary data.</text>
</comment>
<dbReference type="InterPro" id="IPR001173">
    <property type="entry name" value="Glyco_trans_2-like"/>
</dbReference>
<organism evidence="4 5">
    <name type="scientific">Selenomonas ruminantium</name>
    <dbReference type="NCBI Taxonomy" id="971"/>
    <lineage>
        <taxon>Bacteria</taxon>
        <taxon>Bacillati</taxon>
        <taxon>Bacillota</taxon>
        <taxon>Negativicutes</taxon>
        <taxon>Selenomonadales</taxon>
        <taxon>Selenomonadaceae</taxon>
        <taxon>Selenomonas</taxon>
    </lineage>
</organism>
<dbReference type="Proteomes" id="UP000761380">
    <property type="component" value="Unassembled WGS sequence"/>
</dbReference>
<dbReference type="CDD" id="cd00761">
    <property type="entry name" value="Glyco_tranf_GTA_type"/>
    <property type="match status" value="1"/>
</dbReference>
<evidence type="ECO:0000259" key="3">
    <source>
        <dbReference type="Pfam" id="PF00535"/>
    </source>
</evidence>
<dbReference type="EMBL" id="SVBY01000002">
    <property type="protein sequence ID" value="MBE6091609.1"/>
    <property type="molecule type" value="Genomic_DNA"/>
</dbReference>
<dbReference type="SUPFAM" id="SSF53448">
    <property type="entry name" value="Nucleotide-diphospho-sugar transferases"/>
    <property type="match status" value="1"/>
</dbReference>
<dbReference type="Pfam" id="PF00535">
    <property type="entry name" value="Glycos_transf_2"/>
    <property type="match status" value="1"/>
</dbReference>
<dbReference type="Gene3D" id="3.90.550.10">
    <property type="entry name" value="Spore Coat Polysaccharide Biosynthesis Protein SpsA, Chain A"/>
    <property type="match status" value="1"/>
</dbReference>
<evidence type="ECO:0000313" key="5">
    <source>
        <dbReference type="Proteomes" id="UP000761380"/>
    </source>
</evidence>
<evidence type="ECO:0000256" key="1">
    <source>
        <dbReference type="ARBA" id="ARBA00022676"/>
    </source>
</evidence>
<dbReference type="PANTHER" id="PTHR22916">
    <property type="entry name" value="GLYCOSYLTRANSFERASE"/>
    <property type="match status" value="1"/>
</dbReference>
<proteinExistence type="predicted"/>